<gene>
    <name evidence="6" type="ORF">HHK36_003605</name>
</gene>
<dbReference type="GO" id="GO:0005092">
    <property type="term" value="F:GDP-dissociation inhibitor activity"/>
    <property type="evidence" value="ECO:0007669"/>
    <property type="project" value="InterPro"/>
</dbReference>
<comment type="function">
    <text evidence="5">Substrate-binding subunit of the Rab geranylgeranyltransferase (GGTase) complex. Binds unprenylated Rab proteins.</text>
</comment>
<dbReference type="GO" id="GO:0005096">
    <property type="term" value="F:GTPase activator activity"/>
    <property type="evidence" value="ECO:0007669"/>
    <property type="project" value="UniProtKB-UniRule"/>
</dbReference>
<comment type="similarity">
    <text evidence="2 5">Belongs to the Rab GDI family.</text>
</comment>
<dbReference type="PANTHER" id="PTHR11787:SF4">
    <property type="entry name" value="CHM, RAB ESCORT PROTEIN 1"/>
    <property type="match status" value="1"/>
</dbReference>
<keyword evidence="3 5" id="KW-0343">GTPase activation</keyword>
<dbReference type="Proteomes" id="UP000655225">
    <property type="component" value="Unassembled WGS sequence"/>
</dbReference>
<dbReference type="SUPFAM" id="SSF54373">
    <property type="entry name" value="FAD-linked reductases, C-terminal domain"/>
    <property type="match status" value="1"/>
</dbReference>
<evidence type="ECO:0000313" key="7">
    <source>
        <dbReference type="Proteomes" id="UP000655225"/>
    </source>
</evidence>
<dbReference type="SUPFAM" id="SSF51905">
    <property type="entry name" value="FAD/NAD(P)-binding domain"/>
    <property type="match status" value="1"/>
</dbReference>
<dbReference type="AlphaFoldDB" id="A0A834ZY32"/>
<evidence type="ECO:0000256" key="4">
    <source>
        <dbReference type="ARBA" id="ARBA00022490"/>
    </source>
</evidence>
<sequence length="578" mass="63165">MAEEEDISHPSIDPTFYDLIVVGTGLPESIIAAASSAAGKSVLHLDSNSFYGSHFSSLPLDDFASFLQSQRNVSRTESPSSIAGAVAVSGDCISVDLKLRRLYSDIEICSHASPEVLAPSRKFSLDLSGPRVLFCADSTVDLMLKSGASHHIEFKSVDASFVYSGDGRLSSVPDSRASIFKDRSLGLTEKNQLMRFFKLVQEHIGSAASFGDEKEKNGRISEEDLESPFVEFLKKQRLPQKIKSYRSHCPYLFVNQVSNLIILYAIAMADYDQDNLEDCKNLLKTKDGIESLALYHSSVGRFPNALGALIYPIYGQGEIPQAFCRCAAVKGALYVLRMPVTALLIDKGSRHYKGVRLASGQDLFSHQLIVDPSFIVPSPSVLPLPDLLQESSESSSLREVKVKVARGVCITRHSIKPDLSNLLVVFPPRSLYSEQVTSIRALQLDSNLAVCPSGLFVLYLSALCDDTNQGKKLLHAAMDALFTVSISENPENSAAPVQSEGIEGEVKPSLLWSAMYIQELATDSSEAINSAPMPDGNLNYMNLLDATVKMFHNMYPEEGFFVETMASENIEDDGGLSD</sequence>
<dbReference type="OrthoDB" id="9446342at2759"/>
<name>A0A834ZY32_TETSI</name>
<dbReference type="GO" id="GO:0005829">
    <property type="term" value="C:cytosol"/>
    <property type="evidence" value="ECO:0007669"/>
    <property type="project" value="TreeGrafter"/>
</dbReference>
<dbReference type="OMA" id="EHYVLHA"/>
<dbReference type="InterPro" id="IPR001738">
    <property type="entry name" value="Rab_escort"/>
</dbReference>
<dbReference type="Gene3D" id="3.30.519.10">
    <property type="entry name" value="Guanine Nucleotide Dissociation Inhibitor, domain 2"/>
    <property type="match status" value="1"/>
</dbReference>
<evidence type="ECO:0000256" key="2">
    <source>
        <dbReference type="ARBA" id="ARBA00005593"/>
    </source>
</evidence>
<comment type="subcellular location">
    <subcellularLocation>
        <location evidence="1 5">Cytoplasm</location>
    </subcellularLocation>
</comment>
<comment type="caution">
    <text evidence="6">The sequence shown here is derived from an EMBL/GenBank/DDBJ whole genome shotgun (WGS) entry which is preliminary data.</text>
</comment>
<dbReference type="PANTHER" id="PTHR11787">
    <property type="entry name" value="RAB GDP-DISSOCIATION INHIBITOR"/>
    <property type="match status" value="1"/>
</dbReference>
<dbReference type="InterPro" id="IPR036188">
    <property type="entry name" value="FAD/NAD-bd_sf"/>
</dbReference>
<dbReference type="InterPro" id="IPR018203">
    <property type="entry name" value="GDP_dissociation_inhibitor"/>
</dbReference>
<accession>A0A834ZY32</accession>
<keyword evidence="7" id="KW-1185">Reference proteome</keyword>
<evidence type="ECO:0000256" key="5">
    <source>
        <dbReference type="PIRNR" id="PIRNR016550"/>
    </source>
</evidence>
<organism evidence="6 7">
    <name type="scientific">Tetracentron sinense</name>
    <name type="common">Spur-leaf</name>
    <dbReference type="NCBI Taxonomy" id="13715"/>
    <lineage>
        <taxon>Eukaryota</taxon>
        <taxon>Viridiplantae</taxon>
        <taxon>Streptophyta</taxon>
        <taxon>Embryophyta</taxon>
        <taxon>Tracheophyta</taxon>
        <taxon>Spermatophyta</taxon>
        <taxon>Magnoliopsida</taxon>
        <taxon>Trochodendrales</taxon>
        <taxon>Trochodendraceae</taxon>
        <taxon>Tetracentron</taxon>
    </lineage>
</organism>
<reference evidence="6 7" key="1">
    <citation type="submission" date="2020-04" db="EMBL/GenBank/DDBJ databases">
        <title>Plant Genome Project.</title>
        <authorList>
            <person name="Zhang R.-G."/>
        </authorList>
    </citation>
    <scope>NUCLEOTIDE SEQUENCE [LARGE SCALE GENOMIC DNA]</scope>
    <source>
        <strain evidence="6">YNK0</strain>
        <tissue evidence="6">Leaf</tissue>
    </source>
</reference>
<evidence type="ECO:0000313" key="6">
    <source>
        <dbReference type="EMBL" id="KAF8411066.1"/>
    </source>
</evidence>
<evidence type="ECO:0000256" key="3">
    <source>
        <dbReference type="ARBA" id="ARBA00022468"/>
    </source>
</evidence>
<evidence type="ECO:0000256" key="1">
    <source>
        <dbReference type="ARBA" id="ARBA00004496"/>
    </source>
</evidence>
<proteinExistence type="inferred from homology"/>
<dbReference type="GO" id="GO:0005634">
    <property type="term" value="C:nucleus"/>
    <property type="evidence" value="ECO:0007669"/>
    <property type="project" value="TreeGrafter"/>
</dbReference>
<dbReference type="Gene3D" id="3.50.50.60">
    <property type="entry name" value="FAD/NAD(P)-binding domain"/>
    <property type="match status" value="1"/>
</dbReference>
<dbReference type="PRINTS" id="PR00891">
    <property type="entry name" value="RABGDIREP"/>
</dbReference>
<keyword evidence="4 5" id="KW-0963">Cytoplasm</keyword>
<dbReference type="GO" id="GO:0007264">
    <property type="term" value="P:small GTPase-mediated signal transduction"/>
    <property type="evidence" value="ECO:0007669"/>
    <property type="project" value="UniProtKB-UniRule"/>
</dbReference>
<dbReference type="GO" id="GO:0006886">
    <property type="term" value="P:intracellular protein transport"/>
    <property type="evidence" value="ECO:0007669"/>
    <property type="project" value="InterPro"/>
</dbReference>
<dbReference type="GO" id="GO:0005968">
    <property type="term" value="C:Rab-protein geranylgeranyltransferase complex"/>
    <property type="evidence" value="ECO:0007669"/>
    <property type="project" value="UniProtKB-UniRule"/>
</dbReference>
<dbReference type="GO" id="GO:0016192">
    <property type="term" value="P:vesicle-mediated transport"/>
    <property type="evidence" value="ECO:0007669"/>
    <property type="project" value="TreeGrafter"/>
</dbReference>
<protein>
    <recommendedName>
        <fullName evidence="5">Rab escort protein 1</fullName>
    </recommendedName>
</protein>
<dbReference type="EMBL" id="JABCRI010000002">
    <property type="protein sequence ID" value="KAF8411066.1"/>
    <property type="molecule type" value="Genomic_DNA"/>
</dbReference>
<dbReference type="Gene3D" id="1.10.405.10">
    <property type="entry name" value="Guanine Nucleotide Dissociation Inhibitor, domain 1"/>
    <property type="match status" value="1"/>
</dbReference>
<dbReference type="PIRSF" id="PIRSF016550">
    <property type="entry name" value="Rab_ger_ger_transf_A_euk"/>
    <property type="match status" value="1"/>
</dbReference>
<dbReference type="Pfam" id="PF00996">
    <property type="entry name" value="GDI"/>
    <property type="match status" value="2"/>
</dbReference>